<proteinExistence type="predicted"/>
<evidence type="ECO:0000313" key="5">
    <source>
        <dbReference type="EMBL" id="MEL0661183.1"/>
    </source>
</evidence>
<dbReference type="InterPro" id="IPR005801">
    <property type="entry name" value="ADC_synthase"/>
</dbReference>
<feature type="non-terminal residue" evidence="5">
    <location>
        <position position="1"/>
    </location>
</feature>
<dbReference type="InterPro" id="IPR015890">
    <property type="entry name" value="Chorismate_C"/>
</dbReference>
<feature type="domain" description="Chorismate-utilising enzyme C-terminal" evidence="4">
    <location>
        <begin position="1"/>
        <end position="69"/>
    </location>
</feature>
<accession>A0ABU9HH91</accession>
<evidence type="ECO:0000256" key="2">
    <source>
        <dbReference type="ARBA" id="ARBA00023239"/>
    </source>
</evidence>
<dbReference type="Pfam" id="PF00425">
    <property type="entry name" value="Chorismate_bind"/>
    <property type="match status" value="1"/>
</dbReference>
<dbReference type="InterPro" id="IPR019999">
    <property type="entry name" value="Anth_synth_I-like"/>
</dbReference>
<sequence>VPSRSFSLPSPDPISAYQKLTETNPSPYLFYLKDSDFNLFGASPESAIKFTQDTLDVEIYPIAGTRRRGF</sequence>
<gene>
    <name evidence="5" type="ORF">V6255_18990</name>
</gene>
<dbReference type="EMBL" id="JBAKBA010000426">
    <property type="protein sequence ID" value="MEL0661183.1"/>
    <property type="molecule type" value="Genomic_DNA"/>
</dbReference>
<feature type="non-terminal residue" evidence="5">
    <location>
        <position position="70"/>
    </location>
</feature>
<name>A0ABU9HH91_9GAMM</name>
<keyword evidence="2" id="KW-0456">Lyase</keyword>
<dbReference type="EC" id="4.1.3.27" evidence="1"/>
<evidence type="ECO:0000313" key="6">
    <source>
        <dbReference type="Proteomes" id="UP001366060"/>
    </source>
</evidence>
<protein>
    <recommendedName>
        <fullName evidence="1">anthranilate synthase</fullName>
        <ecNumber evidence="1">4.1.3.27</ecNumber>
    </recommendedName>
</protein>
<keyword evidence="6" id="KW-1185">Reference proteome</keyword>
<dbReference type="Proteomes" id="UP001366060">
    <property type="component" value="Unassembled WGS sequence"/>
</dbReference>
<dbReference type="SUPFAM" id="SSF56322">
    <property type="entry name" value="ADC synthase"/>
    <property type="match status" value="1"/>
</dbReference>
<dbReference type="PANTHER" id="PTHR11236:SF49">
    <property type="entry name" value="ANTHRANILATE SYNTHASE COMPONENT 1"/>
    <property type="match status" value="1"/>
</dbReference>
<evidence type="ECO:0000256" key="3">
    <source>
        <dbReference type="ARBA" id="ARBA00047683"/>
    </source>
</evidence>
<reference evidence="5 6" key="1">
    <citation type="submission" date="2024-02" db="EMBL/GenBank/DDBJ databases">
        <title>Bacteria isolated from the canopy kelp, Nereocystis luetkeana.</title>
        <authorList>
            <person name="Pfister C.A."/>
            <person name="Younker I.T."/>
            <person name="Light S.H."/>
        </authorList>
    </citation>
    <scope>NUCLEOTIDE SEQUENCE [LARGE SCALE GENOMIC DNA]</scope>
    <source>
        <strain evidence="5 6">TI.2.07</strain>
    </source>
</reference>
<evidence type="ECO:0000259" key="4">
    <source>
        <dbReference type="Pfam" id="PF00425"/>
    </source>
</evidence>
<comment type="catalytic activity">
    <reaction evidence="3">
        <text>chorismate + L-glutamine = anthranilate + pyruvate + L-glutamate + H(+)</text>
        <dbReference type="Rhea" id="RHEA:21732"/>
        <dbReference type="ChEBI" id="CHEBI:15361"/>
        <dbReference type="ChEBI" id="CHEBI:15378"/>
        <dbReference type="ChEBI" id="CHEBI:16567"/>
        <dbReference type="ChEBI" id="CHEBI:29748"/>
        <dbReference type="ChEBI" id="CHEBI:29985"/>
        <dbReference type="ChEBI" id="CHEBI:58359"/>
        <dbReference type="EC" id="4.1.3.27"/>
    </reaction>
</comment>
<dbReference type="PANTHER" id="PTHR11236">
    <property type="entry name" value="AMINOBENZOATE/ANTHRANILATE SYNTHASE"/>
    <property type="match status" value="1"/>
</dbReference>
<evidence type="ECO:0000256" key="1">
    <source>
        <dbReference type="ARBA" id="ARBA00012266"/>
    </source>
</evidence>
<dbReference type="RefSeq" id="WP_341629485.1">
    <property type="nucleotide sequence ID" value="NZ_JBAKBA010000426.1"/>
</dbReference>
<dbReference type="Gene3D" id="3.60.120.10">
    <property type="entry name" value="Anthranilate synthase"/>
    <property type="match status" value="1"/>
</dbReference>
<organism evidence="5 6">
    <name type="scientific">Psychromonas arctica</name>
    <dbReference type="NCBI Taxonomy" id="168275"/>
    <lineage>
        <taxon>Bacteria</taxon>
        <taxon>Pseudomonadati</taxon>
        <taxon>Pseudomonadota</taxon>
        <taxon>Gammaproteobacteria</taxon>
        <taxon>Alteromonadales</taxon>
        <taxon>Psychromonadaceae</taxon>
        <taxon>Psychromonas</taxon>
    </lineage>
</organism>
<comment type="caution">
    <text evidence="5">The sequence shown here is derived from an EMBL/GenBank/DDBJ whole genome shotgun (WGS) entry which is preliminary data.</text>
</comment>